<protein>
    <submittedName>
        <fullName evidence="2">Tungsten ABC transporter substrate-binding protein</fullName>
    </submittedName>
</protein>
<dbReference type="PANTHER" id="PTHR37945">
    <property type="entry name" value="EXTRACELLULAR TUNGSTATE BINDING PROTEIN"/>
    <property type="match status" value="1"/>
</dbReference>
<comment type="caution">
    <text evidence="2">The sequence shown here is derived from an EMBL/GenBank/DDBJ whole genome shotgun (WGS) entry which is preliminary data.</text>
</comment>
<dbReference type="Pfam" id="PF12849">
    <property type="entry name" value="PBP_like_2"/>
    <property type="match status" value="1"/>
</dbReference>
<gene>
    <name evidence="2" type="ORF">COS11_00025</name>
</gene>
<dbReference type="Proteomes" id="UP000228886">
    <property type="component" value="Unassembled WGS sequence"/>
</dbReference>
<dbReference type="InterPro" id="IPR024370">
    <property type="entry name" value="PBP_domain"/>
</dbReference>
<dbReference type="AlphaFoldDB" id="A0A2M7EAX3"/>
<accession>A0A2M7EAX3</accession>
<evidence type="ECO:0000313" key="2">
    <source>
        <dbReference type="EMBL" id="PIV64851.1"/>
    </source>
</evidence>
<evidence type="ECO:0000313" key="3">
    <source>
        <dbReference type="Proteomes" id="UP000228886"/>
    </source>
</evidence>
<name>A0A2M7EAX3_9BACT</name>
<reference evidence="3" key="1">
    <citation type="submission" date="2017-09" db="EMBL/GenBank/DDBJ databases">
        <title>Depth-based differentiation of microbial function through sediment-hosted aquifers and enrichment of novel symbionts in the deep terrestrial subsurface.</title>
        <authorList>
            <person name="Probst A.J."/>
            <person name="Ladd B."/>
            <person name="Jarett J.K."/>
            <person name="Geller-Mcgrath D.E."/>
            <person name="Sieber C.M.K."/>
            <person name="Emerson J.B."/>
            <person name="Anantharaman K."/>
            <person name="Thomas B.C."/>
            <person name="Malmstrom R."/>
            <person name="Stieglmeier M."/>
            <person name="Klingl A."/>
            <person name="Woyke T."/>
            <person name="Ryan C.M."/>
            <person name="Banfield J.F."/>
        </authorList>
    </citation>
    <scope>NUCLEOTIDE SEQUENCE [LARGE SCALE GENOMIC DNA]</scope>
</reference>
<proteinExistence type="predicted"/>
<dbReference type="PANTHER" id="PTHR37945:SF1">
    <property type="entry name" value="EXTRACELLULAR TUNGSTATE BINDING PROTEIN"/>
    <property type="match status" value="1"/>
</dbReference>
<feature type="domain" description="PBP" evidence="1">
    <location>
        <begin position="14"/>
        <end position="230"/>
    </location>
</feature>
<dbReference type="EMBL" id="PETL01000002">
    <property type="protein sequence ID" value="PIV64851.1"/>
    <property type="molecule type" value="Genomic_DNA"/>
</dbReference>
<sequence length="264" mass="29520">MKKTVIAGLAILKLATTTSTYETGLLDYILPPFEKKYNVKVHIIAVGTGKAIKLGENGDVDLVFVHDREAEDKFIRDGFGVNRRDVMSNDFVIVGPKDDPVRIRGNDASAALKRIAKRKWFFVSRGDESGTHKKEKKLWEAAGMNPQGKWYLETGQGMGASLQIASEKRAYCLVDRGTYIAYKGKIELVILCEGDERFFNPYGIIAVNPKRHPYVNYSYALALIDWVTSQKAQKLISEFKKEGKVLFRGINSPPPTSSPLEGED</sequence>
<dbReference type="Gene3D" id="3.40.190.10">
    <property type="entry name" value="Periplasmic binding protein-like II"/>
    <property type="match status" value="2"/>
</dbReference>
<organism evidence="2 3">
    <name type="scientific">bacterium (Candidatus Ratteibacteria) CG01_land_8_20_14_3_00_40_19</name>
    <dbReference type="NCBI Taxonomy" id="2014290"/>
    <lineage>
        <taxon>Bacteria</taxon>
        <taxon>Candidatus Ratteibacteria</taxon>
    </lineage>
</organism>
<dbReference type="SUPFAM" id="SSF53850">
    <property type="entry name" value="Periplasmic binding protein-like II"/>
    <property type="match status" value="1"/>
</dbReference>
<evidence type="ECO:0000259" key="1">
    <source>
        <dbReference type="Pfam" id="PF12849"/>
    </source>
</evidence>
<dbReference type="InterPro" id="IPR052738">
    <property type="entry name" value="ABC-Tungstate_binding"/>
</dbReference>